<reference evidence="1 2" key="2">
    <citation type="journal article" date="2018" name="Int. J. Syst. Evol. Microbiol.">
        <title>Marinobacterium aestuarii sp. nov., a benzene-degrading marine bacterium isolated from estuary sediment.</title>
        <authorList>
            <person name="Bae S.S."/>
            <person name="Jung J."/>
            <person name="Chung D."/>
            <person name="Baek K."/>
        </authorList>
    </citation>
    <scope>NUCLEOTIDE SEQUENCE [LARGE SCALE GENOMIC DNA]</scope>
    <source>
        <strain evidence="1 2">ST58-10</strain>
    </source>
</reference>
<sequence>MDKPKQKVATPTIKWDDSRMKSTYANVCNVSSTREEITLLFGLNQAWNAQQKELSIELSDRIILNPFAAKRMATLLNNVLAQYEERFGEVGETAAVPAATEAETQPSH</sequence>
<gene>
    <name evidence="1" type="ORF">A8C75_16360</name>
</gene>
<dbReference type="KEGG" id="mars:A8C75_16360"/>
<dbReference type="EMBL" id="CP015839">
    <property type="protein sequence ID" value="ANG63894.1"/>
    <property type="molecule type" value="Genomic_DNA"/>
</dbReference>
<keyword evidence="2" id="KW-1185">Reference proteome</keyword>
<dbReference type="Pfam" id="PF11950">
    <property type="entry name" value="DUF3467"/>
    <property type="match status" value="1"/>
</dbReference>
<dbReference type="OrthoDB" id="9798280at2"/>
<evidence type="ECO:0000313" key="2">
    <source>
        <dbReference type="Proteomes" id="UP000078070"/>
    </source>
</evidence>
<evidence type="ECO:0000313" key="1">
    <source>
        <dbReference type="EMBL" id="ANG63894.1"/>
    </source>
</evidence>
<name>A0A1A9F0M0_9GAMM</name>
<reference evidence="2" key="1">
    <citation type="submission" date="2016-05" db="EMBL/GenBank/DDBJ databases">
        <authorList>
            <person name="Baek K."/>
            <person name="Yang S.-J."/>
        </authorList>
    </citation>
    <scope>NUCLEOTIDE SEQUENCE [LARGE SCALE GENOMIC DNA]</scope>
    <source>
        <strain evidence="2">ST58-10</strain>
    </source>
</reference>
<proteinExistence type="predicted"/>
<organism evidence="1 2">
    <name type="scientific">Marinobacterium aestuarii</name>
    <dbReference type="NCBI Taxonomy" id="1821621"/>
    <lineage>
        <taxon>Bacteria</taxon>
        <taxon>Pseudomonadati</taxon>
        <taxon>Pseudomonadota</taxon>
        <taxon>Gammaproteobacteria</taxon>
        <taxon>Oceanospirillales</taxon>
        <taxon>Oceanospirillaceae</taxon>
        <taxon>Marinobacterium</taxon>
    </lineage>
</organism>
<evidence type="ECO:0008006" key="3">
    <source>
        <dbReference type="Google" id="ProtNLM"/>
    </source>
</evidence>
<protein>
    <recommendedName>
        <fullName evidence="3">DUF3467 domain-containing protein</fullName>
    </recommendedName>
</protein>
<dbReference type="RefSeq" id="WP_067384852.1">
    <property type="nucleotide sequence ID" value="NZ_CP015839.1"/>
</dbReference>
<dbReference type="Proteomes" id="UP000078070">
    <property type="component" value="Chromosome"/>
</dbReference>
<accession>A0A1A9F0M0</accession>
<dbReference type="AlphaFoldDB" id="A0A1A9F0M0"/>
<dbReference type="STRING" id="1821621.A8C75_16360"/>
<dbReference type="InterPro" id="IPR021857">
    <property type="entry name" value="DUF3467"/>
</dbReference>